<reference evidence="1" key="1">
    <citation type="journal article" date="2015" name="Proc. Natl. Acad. Sci. U.S.A.">
        <title>Networks of energetic and metabolic interactions define dynamics in microbial communities.</title>
        <authorList>
            <person name="Embree M."/>
            <person name="Liu J.K."/>
            <person name="Al-Bassam M.M."/>
            <person name="Zengler K."/>
        </authorList>
    </citation>
    <scope>NUCLEOTIDE SEQUENCE</scope>
</reference>
<dbReference type="EC" id="4.2.1.17" evidence="1"/>
<dbReference type="PANTHER" id="PTHR11941">
    <property type="entry name" value="ENOYL-COA HYDRATASE-RELATED"/>
    <property type="match status" value="1"/>
</dbReference>
<dbReference type="PANTHER" id="PTHR11941:SF54">
    <property type="entry name" value="ENOYL-COA HYDRATASE, MITOCHONDRIAL"/>
    <property type="match status" value="1"/>
</dbReference>
<accession>A0A0W8FMX9</accession>
<keyword evidence="1" id="KW-0456">Lyase</keyword>
<sequence>MKNYKYFSTRRENSTLWVEIKNPPVNFLTVAMLEELFDLVKQVLKDDSIRVFILTGGIEDIYIMHFSIPELLVLTKDNKKLLLNLYVKTKLTGAFFKYVTTSTNWLMDWFGWYEILMLKIAKGISGYSSSLYLWFIMHRMYLAIERLNKITIAAINGNCNGGGTELSACFDFRFMVGDQGFTVGQPEVLINIVPGGGSSQRLPRLIGRAKALEFMLRGNQLSAQEAERIGLITGFFNKEEFKKRVQDFAELMSKRPMMAVDAIKKCVHDGMETTLRHGLSIEMEQSIRCLDNQETIEAMQAYIRYLDEHINSVDREKITTEDINRIVQETVKHLAEGKLYKFKH</sequence>
<dbReference type="Pfam" id="PF00378">
    <property type="entry name" value="ECH_1"/>
    <property type="match status" value="1"/>
</dbReference>
<dbReference type="EMBL" id="LNQE01000977">
    <property type="protein sequence ID" value="KUG22239.1"/>
    <property type="molecule type" value="Genomic_DNA"/>
</dbReference>
<dbReference type="Gene3D" id="3.90.226.10">
    <property type="entry name" value="2-enoyl-CoA Hydratase, Chain A, domain 1"/>
    <property type="match status" value="2"/>
</dbReference>
<gene>
    <name evidence="1" type="ORF">ASZ90_007971</name>
</gene>
<dbReference type="InterPro" id="IPR001753">
    <property type="entry name" value="Enoyl-CoA_hydra/iso"/>
</dbReference>
<evidence type="ECO:0000313" key="1">
    <source>
        <dbReference type="EMBL" id="KUG22239.1"/>
    </source>
</evidence>
<comment type="caution">
    <text evidence="1">The sequence shown here is derived from an EMBL/GenBank/DDBJ whole genome shotgun (WGS) entry which is preliminary data.</text>
</comment>
<proteinExistence type="predicted"/>
<protein>
    <submittedName>
        <fullName evidence="1">Enoyl-coa hydratase</fullName>
        <ecNumber evidence="1">4.2.1.17</ecNumber>
    </submittedName>
</protein>
<dbReference type="AlphaFoldDB" id="A0A0W8FMX9"/>
<name>A0A0W8FMX9_9ZZZZ</name>
<dbReference type="SUPFAM" id="SSF52096">
    <property type="entry name" value="ClpP/crotonase"/>
    <property type="match status" value="1"/>
</dbReference>
<dbReference type="CDD" id="cd06558">
    <property type="entry name" value="crotonase-like"/>
    <property type="match status" value="1"/>
</dbReference>
<dbReference type="InterPro" id="IPR029045">
    <property type="entry name" value="ClpP/crotonase-like_dom_sf"/>
</dbReference>
<dbReference type="GO" id="GO:0006635">
    <property type="term" value="P:fatty acid beta-oxidation"/>
    <property type="evidence" value="ECO:0007669"/>
    <property type="project" value="TreeGrafter"/>
</dbReference>
<dbReference type="GO" id="GO:0004300">
    <property type="term" value="F:enoyl-CoA hydratase activity"/>
    <property type="evidence" value="ECO:0007669"/>
    <property type="project" value="UniProtKB-EC"/>
</dbReference>
<organism evidence="1">
    <name type="scientific">hydrocarbon metagenome</name>
    <dbReference type="NCBI Taxonomy" id="938273"/>
    <lineage>
        <taxon>unclassified sequences</taxon>
        <taxon>metagenomes</taxon>
        <taxon>ecological metagenomes</taxon>
    </lineage>
</organism>